<dbReference type="InterPro" id="IPR013785">
    <property type="entry name" value="Aldolase_TIM"/>
</dbReference>
<sequence length="307" mass="33008">MVTSPRFSGLFPVAPTPFTASGELDLDGQRRVIDCMVDQKVDGICILANYSEQFVLTDAERDTLVDLCLTHTAGRVPVMATCSHFSTQIASERAKRAVAAGASIIMVMPPYHGASLRVDENAMFEHFARIADAAGVPVMIQDAPLSGVALSVPFLVRVARELPLVRYFKIEVPAAAAKLRALIAVGGDVIEGPFDGEEAITLMPDLDAGATGTMSSALLPDLIRPVFDAFRAGRRDEARAGYARILPLINYENRQCGLRAAKTVMMEGGVIKSDAVRHPLEALSGATRAELLELAREANPLALRWGH</sequence>
<dbReference type="RefSeq" id="WP_208327826.1">
    <property type="nucleotide sequence ID" value="NZ_JBHLUW010000027.1"/>
</dbReference>
<dbReference type="CDD" id="cd00408">
    <property type="entry name" value="DHDPS-like"/>
    <property type="match status" value="1"/>
</dbReference>
<dbReference type="SMART" id="SM01130">
    <property type="entry name" value="DHDPS"/>
    <property type="match status" value="1"/>
</dbReference>
<dbReference type="Pfam" id="PF00701">
    <property type="entry name" value="DHDPS"/>
    <property type="match status" value="1"/>
</dbReference>
<gene>
    <name evidence="5" type="ORF">BX592_101116</name>
</gene>
<dbReference type="Gene3D" id="3.20.20.70">
    <property type="entry name" value="Aldolase class I"/>
    <property type="match status" value="1"/>
</dbReference>
<evidence type="ECO:0000256" key="3">
    <source>
        <dbReference type="PIRNR" id="PIRNR001365"/>
    </source>
</evidence>
<reference evidence="5 6" key="1">
    <citation type="submission" date="2019-03" db="EMBL/GenBank/DDBJ databases">
        <title>Genomic Encyclopedia of Type Strains, Phase III (KMG-III): the genomes of soil and plant-associated and newly described type strains.</title>
        <authorList>
            <person name="Whitman W."/>
        </authorList>
    </citation>
    <scope>NUCLEOTIDE SEQUENCE [LARGE SCALE GENOMIC DNA]</scope>
    <source>
        <strain evidence="5 6">LMG 29544</strain>
    </source>
</reference>
<keyword evidence="6" id="KW-1185">Reference proteome</keyword>
<accession>A0A4R8M0N8</accession>
<evidence type="ECO:0000256" key="2">
    <source>
        <dbReference type="ARBA" id="ARBA00023239"/>
    </source>
</evidence>
<dbReference type="SUPFAM" id="SSF51569">
    <property type="entry name" value="Aldolase"/>
    <property type="match status" value="1"/>
</dbReference>
<dbReference type="Proteomes" id="UP000295509">
    <property type="component" value="Unassembled WGS sequence"/>
</dbReference>
<dbReference type="PANTHER" id="PTHR12128">
    <property type="entry name" value="DIHYDRODIPICOLINATE SYNTHASE"/>
    <property type="match status" value="1"/>
</dbReference>
<keyword evidence="2 3" id="KW-0456">Lyase</keyword>
<dbReference type="EMBL" id="SORE01000001">
    <property type="protein sequence ID" value="TDY54660.1"/>
    <property type="molecule type" value="Genomic_DNA"/>
</dbReference>
<dbReference type="PANTHER" id="PTHR12128:SF66">
    <property type="entry name" value="4-HYDROXY-2-OXOGLUTARATE ALDOLASE, MITOCHONDRIAL"/>
    <property type="match status" value="1"/>
</dbReference>
<evidence type="ECO:0000313" key="6">
    <source>
        <dbReference type="Proteomes" id="UP000295509"/>
    </source>
</evidence>
<dbReference type="InterPro" id="IPR002220">
    <property type="entry name" value="DapA-like"/>
</dbReference>
<comment type="caution">
    <text evidence="5">The sequence shown here is derived from an EMBL/GenBank/DDBJ whole genome shotgun (WGS) entry which is preliminary data.</text>
</comment>
<proteinExistence type="inferred from homology"/>
<feature type="binding site" evidence="4">
    <location>
        <position position="214"/>
    </location>
    <ligand>
        <name>pyruvate</name>
        <dbReference type="ChEBI" id="CHEBI:15361"/>
    </ligand>
</feature>
<dbReference type="AlphaFoldDB" id="A0A4R8M0N8"/>
<evidence type="ECO:0000256" key="1">
    <source>
        <dbReference type="ARBA" id="ARBA00007592"/>
    </source>
</evidence>
<dbReference type="GO" id="GO:0008840">
    <property type="term" value="F:4-hydroxy-tetrahydrodipicolinate synthase activity"/>
    <property type="evidence" value="ECO:0007669"/>
    <property type="project" value="TreeGrafter"/>
</dbReference>
<organism evidence="5 6">
    <name type="scientific">Paraburkholderia rhizosphaerae</name>
    <dbReference type="NCBI Taxonomy" id="480658"/>
    <lineage>
        <taxon>Bacteria</taxon>
        <taxon>Pseudomonadati</taxon>
        <taxon>Pseudomonadota</taxon>
        <taxon>Betaproteobacteria</taxon>
        <taxon>Burkholderiales</taxon>
        <taxon>Burkholderiaceae</taxon>
        <taxon>Paraburkholderia</taxon>
    </lineage>
</organism>
<protein>
    <submittedName>
        <fullName evidence="5">4-hydroxy-tetrahydrodipicolinate synthase</fullName>
    </submittedName>
</protein>
<name>A0A4R8M0N8_9BURK</name>
<dbReference type="GO" id="GO:0005829">
    <property type="term" value="C:cytosol"/>
    <property type="evidence" value="ECO:0007669"/>
    <property type="project" value="TreeGrafter"/>
</dbReference>
<comment type="similarity">
    <text evidence="1 3">Belongs to the DapA family.</text>
</comment>
<evidence type="ECO:0000256" key="4">
    <source>
        <dbReference type="PIRSR" id="PIRSR001365-2"/>
    </source>
</evidence>
<dbReference type="PIRSF" id="PIRSF001365">
    <property type="entry name" value="DHDPS"/>
    <property type="match status" value="1"/>
</dbReference>
<evidence type="ECO:0000313" key="5">
    <source>
        <dbReference type="EMBL" id="TDY54660.1"/>
    </source>
</evidence>